<reference evidence="3" key="1">
    <citation type="journal article" date="2022" name="Plant J.">
        <title>Strategies of tolerance reflected in two North American maple genomes.</title>
        <authorList>
            <person name="McEvoy S.L."/>
            <person name="Sezen U.U."/>
            <person name="Trouern-Trend A."/>
            <person name="McMahon S.M."/>
            <person name="Schaberg P.G."/>
            <person name="Yang J."/>
            <person name="Wegrzyn J.L."/>
            <person name="Swenson N.G."/>
        </authorList>
    </citation>
    <scope>NUCLEOTIDE SEQUENCE</scope>
    <source>
        <strain evidence="3">91603</strain>
    </source>
</reference>
<dbReference type="InterPro" id="IPR026961">
    <property type="entry name" value="PGG_dom"/>
</dbReference>
<evidence type="ECO:0000259" key="2">
    <source>
        <dbReference type="Pfam" id="PF13962"/>
    </source>
</evidence>
<organism evidence="3 4">
    <name type="scientific">Acer negundo</name>
    <name type="common">Box elder</name>
    <dbReference type="NCBI Taxonomy" id="4023"/>
    <lineage>
        <taxon>Eukaryota</taxon>
        <taxon>Viridiplantae</taxon>
        <taxon>Streptophyta</taxon>
        <taxon>Embryophyta</taxon>
        <taxon>Tracheophyta</taxon>
        <taxon>Spermatophyta</taxon>
        <taxon>Magnoliopsida</taxon>
        <taxon>eudicotyledons</taxon>
        <taxon>Gunneridae</taxon>
        <taxon>Pentapetalae</taxon>
        <taxon>rosids</taxon>
        <taxon>malvids</taxon>
        <taxon>Sapindales</taxon>
        <taxon>Sapindaceae</taxon>
        <taxon>Hippocastanoideae</taxon>
        <taxon>Acereae</taxon>
        <taxon>Acer</taxon>
    </lineage>
</organism>
<dbReference type="PANTHER" id="PTHR24177:SF365">
    <property type="entry name" value="ANKYRIN REPEAT-CONTAINING PROTEIN NPR4-LIKE ISOFORM X1"/>
    <property type="match status" value="1"/>
</dbReference>
<sequence length="207" mass="22855">MMQQLSKRKKGVTFGSVKVSKDIKYADKQPIEVDEITLLAHKGIIHNAEGLTVKELFTKEHKELAAVGEKWMKDTANSGMIVTTLIATVELAAAFTVLEGNNNAGIPIFLYKTSFLIFVVSIVLALFSSIASLLMLLSITTAWYAEEDFLRALPKRLILGLRSLFYAIASMLVVFGAILSIVVNDQLNLWIRHLSILSEGFAKIPSL</sequence>
<dbReference type="Pfam" id="PF13962">
    <property type="entry name" value="PGG"/>
    <property type="match status" value="1"/>
</dbReference>
<dbReference type="Proteomes" id="UP001064489">
    <property type="component" value="Chromosome 3"/>
</dbReference>
<keyword evidence="1" id="KW-0812">Transmembrane</keyword>
<evidence type="ECO:0000313" key="4">
    <source>
        <dbReference type="Proteomes" id="UP001064489"/>
    </source>
</evidence>
<comment type="caution">
    <text evidence="3">The sequence shown here is derived from an EMBL/GenBank/DDBJ whole genome shotgun (WGS) entry which is preliminary data.</text>
</comment>
<keyword evidence="1" id="KW-1133">Transmembrane helix</keyword>
<feature type="transmembrane region" description="Helical" evidence="1">
    <location>
        <begin position="164"/>
        <end position="183"/>
    </location>
</feature>
<accession>A0AAD5J4A0</accession>
<protein>
    <recommendedName>
        <fullName evidence="2">PGG domain-containing protein</fullName>
    </recommendedName>
</protein>
<dbReference type="GO" id="GO:0016020">
    <property type="term" value="C:membrane"/>
    <property type="evidence" value="ECO:0007669"/>
    <property type="project" value="TreeGrafter"/>
</dbReference>
<reference evidence="3" key="2">
    <citation type="submission" date="2023-02" db="EMBL/GenBank/DDBJ databases">
        <authorList>
            <person name="Swenson N.G."/>
            <person name="Wegrzyn J.L."/>
            <person name="Mcevoy S.L."/>
        </authorList>
    </citation>
    <scope>NUCLEOTIDE SEQUENCE</scope>
    <source>
        <strain evidence="3">91603</strain>
        <tissue evidence="3">Leaf</tissue>
    </source>
</reference>
<keyword evidence="1" id="KW-0472">Membrane</keyword>
<keyword evidence="4" id="KW-1185">Reference proteome</keyword>
<evidence type="ECO:0000256" key="1">
    <source>
        <dbReference type="SAM" id="Phobius"/>
    </source>
</evidence>
<name>A0AAD5J4A0_ACENE</name>
<dbReference type="PANTHER" id="PTHR24177">
    <property type="entry name" value="CASKIN"/>
    <property type="match status" value="1"/>
</dbReference>
<feature type="transmembrane region" description="Helical" evidence="1">
    <location>
        <begin position="115"/>
        <end position="144"/>
    </location>
</feature>
<dbReference type="EMBL" id="JAJSOW010000100">
    <property type="protein sequence ID" value="KAI9185232.1"/>
    <property type="molecule type" value="Genomic_DNA"/>
</dbReference>
<feature type="domain" description="PGG" evidence="2">
    <location>
        <begin position="69"/>
        <end position="181"/>
    </location>
</feature>
<evidence type="ECO:0000313" key="3">
    <source>
        <dbReference type="EMBL" id="KAI9185232.1"/>
    </source>
</evidence>
<proteinExistence type="predicted"/>
<gene>
    <name evidence="3" type="ORF">LWI28_005489</name>
</gene>
<dbReference type="AlphaFoldDB" id="A0AAD5J4A0"/>